<dbReference type="GeneID" id="77801638"/>
<sequence length="70" mass="7460">MKNFLAIPFGLLILLQATVTSPTPIPQVSGHDEKGGDVTRGPDAQINFLVARVDVTTIRDDVVLGVEKSS</sequence>
<dbReference type="EMBL" id="CP110430">
    <property type="protein sequence ID" value="WAQ89132.1"/>
    <property type="molecule type" value="Genomic_DNA"/>
</dbReference>
<gene>
    <name evidence="2" type="ORF">PtA15_10A556</name>
</gene>
<reference evidence="2" key="1">
    <citation type="submission" date="2022-10" db="EMBL/GenBank/DDBJ databases">
        <title>Puccinia triticina Genome sequencing and assembly.</title>
        <authorList>
            <person name="Li C."/>
        </authorList>
    </citation>
    <scope>NUCLEOTIDE SEQUENCE</scope>
    <source>
        <strain evidence="2">Pt15</strain>
    </source>
</reference>
<proteinExistence type="predicted"/>
<accession>A0ABY7CYQ3</accession>
<dbReference type="Proteomes" id="UP001164743">
    <property type="component" value="Chromosome 10A"/>
</dbReference>
<evidence type="ECO:0000313" key="2">
    <source>
        <dbReference type="EMBL" id="WAQ89132.1"/>
    </source>
</evidence>
<feature type="chain" id="PRO_5046369039" evidence="1">
    <location>
        <begin position="21"/>
        <end position="70"/>
    </location>
</feature>
<protein>
    <submittedName>
        <fullName evidence="2">Uncharacterized protein</fullName>
    </submittedName>
</protein>
<feature type="signal peptide" evidence="1">
    <location>
        <begin position="1"/>
        <end position="20"/>
    </location>
</feature>
<evidence type="ECO:0000256" key="1">
    <source>
        <dbReference type="SAM" id="SignalP"/>
    </source>
</evidence>
<keyword evidence="3" id="KW-1185">Reference proteome</keyword>
<evidence type="ECO:0000313" key="3">
    <source>
        <dbReference type="Proteomes" id="UP001164743"/>
    </source>
</evidence>
<keyword evidence="1" id="KW-0732">Signal</keyword>
<organism evidence="2 3">
    <name type="scientific">Puccinia triticina</name>
    <dbReference type="NCBI Taxonomy" id="208348"/>
    <lineage>
        <taxon>Eukaryota</taxon>
        <taxon>Fungi</taxon>
        <taxon>Dikarya</taxon>
        <taxon>Basidiomycota</taxon>
        <taxon>Pucciniomycotina</taxon>
        <taxon>Pucciniomycetes</taxon>
        <taxon>Pucciniales</taxon>
        <taxon>Pucciniaceae</taxon>
        <taxon>Puccinia</taxon>
    </lineage>
</organism>
<name>A0ABY7CYQ3_9BASI</name>
<dbReference type="RefSeq" id="XP_053024687.1">
    <property type="nucleotide sequence ID" value="XM_053160743.1"/>
</dbReference>